<evidence type="ECO:0000256" key="3">
    <source>
        <dbReference type="ARBA" id="ARBA00022692"/>
    </source>
</evidence>
<dbReference type="GO" id="GO:0005886">
    <property type="term" value="C:plasma membrane"/>
    <property type="evidence" value="ECO:0007669"/>
    <property type="project" value="TreeGrafter"/>
</dbReference>
<evidence type="ECO:0000256" key="2">
    <source>
        <dbReference type="ARBA" id="ARBA00022448"/>
    </source>
</evidence>
<feature type="domain" description="TRPM-like" evidence="12">
    <location>
        <begin position="703"/>
        <end position="828"/>
    </location>
</feature>
<sequence length="1346" mass="155074">MNDTHTTENVKDLTWVGLISRAVTNGKLLGSTCHLYSSNTIDKDTNNPDPCVCGRRKSIHSFAQDPLTHLRQSSVWEESKHATETHVSVYGVWKSKTKFVRWDHTRIKTTADVVSNRTEKTSLSTMAEILRDDAKGSTPDLLISCYGGAKYFKMNDKLEKEFMEGIGLAAATEGVWLLTTGLNSGVSKVIGQSVERYALLNEKASNYIVIGLSSWGCLSDRTRYVLKKQAQLDLAKNQTRRTSVPKMAGAFVIRNISNEDTLWSTIDENQPDTFETNHTHLLLLDDGSQGERRTSAGTEPFYISDTPRSDFVRQVKELTKCHTVTILVEGGLSSLDVIQHDINAQRPVVIIHGSGRLATAIGNLLELAADHTLIGKEEIKRQLRSFAKQRHLDDALLSSIQSTIAPANRAYLTLFRLDDKTSLTDTIFLAVFKGKYCNCQFHHSTHLHSGYIAYMHRENTQRTGNSNHMKKMLDLAVKWNYINGIVQNTKIILNNAGWSADLFERALLTNRPAIVDYFLRRQHDILETKEFLNSKPNSTSDMAAMFRAATTTMQIGKTKTNIELQVSTPGEITTQEKDEAMLRASFSLKFIVTQLYAMTTNRYIQSSYSVCSPADLDRLYYKLIGPYTESFFYKLTTRNRLANDIRNKLRSLLTRFKYLTRKSTVVPLQRPDERNMDGFPENSTEKNVSPIIVMARPDPLQVCLERFPAPDTFGSQEMLREIFLWAVIEGYSEMAFILLLQIKSRISAALIAAGITSRLMSTSDGYLDRLHKFRKQSSDYERFATACIDDCYQRNERRACQLLLRETPLFGNVTCMQIAISSRIRSFINSRCFNQVLNRQWYGVLCQSTNRSLLSKILFIMSLFSMGLLAPLLITYRNDFPEENRPRQFNISTEEKDVLLKQRRWEGIEDQDGTKLNYIQKVRHFHRTPIVRMSYDFLFYIWMLLAFSNVMLFEMKSPHSELHWTEIYVLVTISLMLIEDIRKCLMEYITQMLERWHQADMWMIFVYAPPYVLFYIGIALKFASKTRPDFFTPARIVLAIDLELWFLFSLRFVSAVKLLGPKLFMIRNMLRDLTGFVYIIFVCIAAYGIVSRSLTRYSSIEMNAKNLSSSILYRPYWFLYSIVDDERNELDGIIESPLSSSDAVSEATVNQMLLAFHMLFINILILNLLIAVFNFTIMDVQDKSEYLWRYQRYELIRNYFEQPLLAFPPLSIVGYFWTLIKYCLRRRDVARIFKRFATKQSNNEWTNFENAATYSYTRTFVDRMYADSSTLVIPTFSETDELKAEIENLKRKNNEMRVVIDNLNAQSKLSISAMNWMMTAMDRVKMSSQRPPLLVSASPLDTRDEI</sequence>
<dbReference type="InterPro" id="IPR057366">
    <property type="entry name" value="TRPM-like"/>
</dbReference>
<evidence type="ECO:0000256" key="8">
    <source>
        <dbReference type="SAM" id="Coils"/>
    </source>
</evidence>
<reference evidence="13" key="1">
    <citation type="submission" date="2021-02" db="EMBL/GenBank/DDBJ databases">
        <authorList>
            <person name="Nowell W R."/>
        </authorList>
    </citation>
    <scope>NUCLEOTIDE SEQUENCE</scope>
</reference>
<keyword evidence="3 9" id="KW-0812">Transmembrane</keyword>
<protein>
    <submittedName>
        <fullName evidence="13">Uncharacterized protein</fullName>
    </submittedName>
</protein>
<keyword evidence="2" id="KW-0813">Transport</keyword>
<evidence type="ECO:0000313" key="15">
    <source>
        <dbReference type="Proteomes" id="UP000663828"/>
    </source>
</evidence>
<comment type="subcellular location">
    <subcellularLocation>
        <location evidence="1">Membrane</location>
        <topology evidence="1">Multi-pass membrane protein</topology>
    </subcellularLocation>
</comment>
<evidence type="ECO:0000313" key="14">
    <source>
        <dbReference type="EMBL" id="CAF1257319.1"/>
    </source>
</evidence>
<feature type="transmembrane region" description="Helical" evidence="9">
    <location>
        <begin position="1159"/>
        <end position="1178"/>
    </location>
</feature>
<evidence type="ECO:0000259" key="12">
    <source>
        <dbReference type="Pfam" id="PF25508"/>
    </source>
</evidence>
<dbReference type="GO" id="GO:0099604">
    <property type="term" value="F:ligand-gated calcium channel activity"/>
    <property type="evidence" value="ECO:0007669"/>
    <property type="project" value="TreeGrafter"/>
</dbReference>
<dbReference type="InterPro" id="IPR050927">
    <property type="entry name" value="TRPM"/>
</dbReference>
<dbReference type="OrthoDB" id="10047906at2759"/>
<evidence type="ECO:0000313" key="16">
    <source>
        <dbReference type="Proteomes" id="UP000663852"/>
    </source>
</evidence>
<feature type="transmembrane region" description="Helical" evidence="9">
    <location>
        <begin position="1073"/>
        <end position="1090"/>
    </location>
</feature>
<evidence type="ECO:0000256" key="6">
    <source>
        <dbReference type="ARBA" id="ARBA00023136"/>
    </source>
</evidence>
<feature type="coiled-coil region" evidence="8">
    <location>
        <begin position="1279"/>
        <end position="1306"/>
    </location>
</feature>
<evidence type="ECO:0000256" key="5">
    <source>
        <dbReference type="ARBA" id="ARBA00023065"/>
    </source>
</evidence>
<evidence type="ECO:0000256" key="9">
    <source>
        <dbReference type="SAM" id="Phobius"/>
    </source>
</evidence>
<evidence type="ECO:0000256" key="4">
    <source>
        <dbReference type="ARBA" id="ARBA00022989"/>
    </source>
</evidence>
<dbReference type="InterPro" id="IPR041491">
    <property type="entry name" value="TRPM_SLOG"/>
</dbReference>
<feature type="transmembrane region" description="Helical" evidence="9">
    <location>
        <begin position="1204"/>
        <end position="1224"/>
    </location>
</feature>
<keyword evidence="4 9" id="KW-1133">Transmembrane helix</keyword>
<dbReference type="Pfam" id="PF25508">
    <property type="entry name" value="TRPM2"/>
    <property type="match status" value="1"/>
</dbReference>
<organism evidence="13 16">
    <name type="scientific">Adineta ricciae</name>
    <name type="common">Rotifer</name>
    <dbReference type="NCBI Taxonomy" id="249248"/>
    <lineage>
        <taxon>Eukaryota</taxon>
        <taxon>Metazoa</taxon>
        <taxon>Spiralia</taxon>
        <taxon>Gnathifera</taxon>
        <taxon>Rotifera</taxon>
        <taxon>Eurotatoria</taxon>
        <taxon>Bdelloidea</taxon>
        <taxon>Adinetida</taxon>
        <taxon>Adinetidae</taxon>
        <taxon>Adineta</taxon>
    </lineage>
</organism>
<evidence type="ECO:0000313" key="13">
    <source>
        <dbReference type="EMBL" id="CAF1224445.1"/>
    </source>
</evidence>
<name>A0A814Y469_ADIRI</name>
<feature type="transmembrane region" description="Helical" evidence="9">
    <location>
        <begin position="1001"/>
        <end position="1022"/>
    </location>
</feature>
<dbReference type="EMBL" id="CAJNOR010002169">
    <property type="protein sequence ID" value="CAF1257319.1"/>
    <property type="molecule type" value="Genomic_DNA"/>
</dbReference>
<dbReference type="Proteomes" id="UP000663828">
    <property type="component" value="Unassembled WGS sequence"/>
</dbReference>
<dbReference type="InterPro" id="IPR041482">
    <property type="entry name" value="LSDAT_prok"/>
</dbReference>
<evidence type="ECO:0000256" key="7">
    <source>
        <dbReference type="ARBA" id="ARBA00023303"/>
    </source>
</evidence>
<dbReference type="PANTHER" id="PTHR13800">
    <property type="entry name" value="TRANSIENT RECEPTOR POTENTIAL CATION CHANNEL, SUBFAMILY M, MEMBER 6"/>
    <property type="match status" value="1"/>
</dbReference>
<proteinExistence type="predicted"/>
<evidence type="ECO:0000256" key="1">
    <source>
        <dbReference type="ARBA" id="ARBA00004141"/>
    </source>
</evidence>
<evidence type="ECO:0000259" key="10">
    <source>
        <dbReference type="Pfam" id="PF18139"/>
    </source>
</evidence>
<keyword evidence="7" id="KW-0407">Ion channel</keyword>
<keyword evidence="8" id="KW-0175">Coiled coil</keyword>
<dbReference type="Pfam" id="PF18171">
    <property type="entry name" value="LSDAT_prok"/>
    <property type="match status" value="1"/>
</dbReference>
<comment type="caution">
    <text evidence="13">The sequence shown here is derived from an EMBL/GenBank/DDBJ whole genome shotgun (WGS) entry which is preliminary data.</text>
</comment>
<dbReference type="Proteomes" id="UP000663852">
    <property type="component" value="Unassembled WGS sequence"/>
</dbReference>
<feature type="transmembrane region" description="Helical" evidence="9">
    <location>
        <begin position="857"/>
        <end position="876"/>
    </location>
</feature>
<dbReference type="PANTHER" id="PTHR13800:SF12">
    <property type="entry name" value="TRANSIENT RECEPTOR POTENTIAL CATION CHANNEL SUBFAMILY M MEMBER-LIKE 2"/>
    <property type="match status" value="1"/>
</dbReference>
<evidence type="ECO:0000259" key="11">
    <source>
        <dbReference type="Pfam" id="PF18171"/>
    </source>
</evidence>
<keyword evidence="15" id="KW-1185">Reference proteome</keyword>
<feature type="transmembrane region" description="Helical" evidence="9">
    <location>
        <begin position="937"/>
        <end position="955"/>
    </location>
</feature>
<feature type="transmembrane region" description="Helical" evidence="9">
    <location>
        <begin position="1034"/>
        <end position="1053"/>
    </location>
</feature>
<accession>A0A814Y469</accession>
<feature type="domain" description="LSDAT prokaryote" evidence="11">
    <location>
        <begin position="268"/>
        <end position="365"/>
    </location>
</feature>
<keyword evidence="5" id="KW-0406">Ion transport</keyword>
<dbReference type="EMBL" id="CAJNOJ010000162">
    <property type="protein sequence ID" value="CAF1224445.1"/>
    <property type="molecule type" value="Genomic_DNA"/>
</dbReference>
<feature type="domain" description="TRPM SLOG" evidence="10">
    <location>
        <begin position="122"/>
        <end position="241"/>
    </location>
</feature>
<keyword evidence="6 9" id="KW-0472">Membrane</keyword>
<gene>
    <name evidence="13" type="ORF">EDS130_LOCUS26597</name>
    <name evidence="14" type="ORF">XAT740_LOCUS26586</name>
</gene>
<dbReference type="Pfam" id="PF18139">
    <property type="entry name" value="LSDAT_euk"/>
    <property type="match status" value="1"/>
</dbReference>